<evidence type="ECO:0000313" key="3">
    <source>
        <dbReference type="EMBL" id="KVW99820.1"/>
    </source>
</evidence>
<feature type="region of interest" description="Disordered" evidence="1">
    <location>
        <begin position="1"/>
        <end position="70"/>
    </location>
</feature>
<dbReference type="CDD" id="cd17470">
    <property type="entry name" value="T3SS_Flik_C"/>
    <property type="match status" value="1"/>
</dbReference>
<feature type="domain" description="Flagellar hook-length control protein-like C-terminal" evidence="2">
    <location>
        <begin position="356"/>
        <end position="438"/>
    </location>
</feature>
<accession>A0A106BWB7</accession>
<name>A0A106BWB7_SHEFR</name>
<organism evidence="3">
    <name type="scientific">Shewanella frigidimarina</name>
    <dbReference type="NCBI Taxonomy" id="56812"/>
    <lineage>
        <taxon>Bacteria</taxon>
        <taxon>Pseudomonadati</taxon>
        <taxon>Pseudomonadota</taxon>
        <taxon>Gammaproteobacteria</taxon>
        <taxon>Alteromonadales</taxon>
        <taxon>Shewanellaceae</taxon>
        <taxon>Shewanella</taxon>
    </lineage>
</organism>
<dbReference type="PANTHER" id="PTHR37533:SF2">
    <property type="entry name" value="FLAGELLAR HOOK-LENGTH CONTROL PROTEIN"/>
    <property type="match status" value="1"/>
</dbReference>
<feature type="compositionally biased region" description="Polar residues" evidence="1">
    <location>
        <begin position="48"/>
        <end position="57"/>
    </location>
</feature>
<reference evidence="3 4" key="1">
    <citation type="submission" date="2016-01" db="EMBL/GenBank/DDBJ databases">
        <title>Draft genome of the antarctic isolate Shewanella frigidimarina Ag06-30.</title>
        <authorList>
            <person name="Parmeciano Di Noto G."/>
            <person name="Vazquez S."/>
            <person name="Mac Cormack W."/>
            <person name="Iriarte A."/>
            <person name="Quiroga C."/>
        </authorList>
    </citation>
    <scope>NUCLEOTIDE SEQUENCE [LARGE SCALE GENOMIC DNA]</scope>
    <source>
        <strain evidence="3 4">Ag06-30</strain>
    </source>
</reference>
<dbReference type="Proteomes" id="UP000055702">
    <property type="component" value="Unassembled WGS sequence"/>
</dbReference>
<dbReference type="EMBL" id="LRDC01000090">
    <property type="protein sequence ID" value="KVW99820.1"/>
    <property type="molecule type" value="Genomic_DNA"/>
</dbReference>
<dbReference type="AlphaFoldDB" id="A0A106BWB7"/>
<proteinExistence type="predicted"/>
<evidence type="ECO:0000313" key="4">
    <source>
        <dbReference type="Proteomes" id="UP000055702"/>
    </source>
</evidence>
<gene>
    <name evidence="3" type="ORF">AWJ07_10970</name>
</gene>
<dbReference type="Pfam" id="PF02120">
    <property type="entry name" value="Flg_hook"/>
    <property type="match status" value="1"/>
</dbReference>
<evidence type="ECO:0000256" key="1">
    <source>
        <dbReference type="SAM" id="MobiDB-lite"/>
    </source>
</evidence>
<comment type="caution">
    <text evidence="3">The sequence shown here is derived from an EMBL/GenBank/DDBJ whole genome shotgun (WGS) entry which is preliminary data.</text>
</comment>
<dbReference type="InterPro" id="IPR052563">
    <property type="entry name" value="FliK"/>
</dbReference>
<dbReference type="RefSeq" id="WP_059748005.1">
    <property type="nucleotide sequence ID" value="NZ_LRDC01000090.1"/>
</dbReference>
<dbReference type="Gene3D" id="3.30.750.140">
    <property type="match status" value="1"/>
</dbReference>
<protein>
    <recommendedName>
        <fullName evidence="2">Flagellar hook-length control protein-like C-terminal domain-containing protein</fullName>
    </recommendedName>
</protein>
<dbReference type="InterPro" id="IPR021136">
    <property type="entry name" value="Flagellar_hook_control-like_C"/>
</dbReference>
<feature type="compositionally biased region" description="Basic and acidic residues" evidence="1">
    <location>
        <begin position="37"/>
        <end position="47"/>
    </location>
</feature>
<dbReference type="PANTHER" id="PTHR37533">
    <property type="entry name" value="FLAGELLAR HOOK-LENGTH CONTROL PROTEIN"/>
    <property type="match status" value="1"/>
</dbReference>
<dbReference type="InterPro" id="IPR038610">
    <property type="entry name" value="FliK-like_C_sf"/>
</dbReference>
<sequence length="476" mass="50976">MISDVIASRPSGTESSNKPIGMKGLDDTPKTSFAEFTNDKTLEDKQKVMSTKSSGKSDFNDDSEHDNTVTEVSTNKAALITAEGDSSQSDHQGSEDSITQLDLDRMGQVIGLNYAQSSLHGTISRNPQYFSAMQYSATLGQNSTVNPDTSFTDIDPATLTLGRVISEWPKLHGQGAQAQDIPRFMPVAGLSSDLSPRAVGPLTVAVNGGINSAEVNLSAIIQVKNSSSVSQNTAVSNGIASSDIASHLMSSSTINSGVMNTTPIATNGNFTIKGADMASQSLSNNQFFNNTLNASVLGKMADSSTVDVVDANSQLFSQLLTRGAPNSSVSQWGPVPVNMAGSLTQQAQDMLTPLREQLRFQIDQHVKHAEIRLDPPELGKLELNIRLDGDKLHVQMHAANPAIRDALLSGLERLRADLAQEYGGTLDVDVSQGDSEQPQHREQRHETSIAMNHVEENATFNNNLNSAQKSQLNLLA</sequence>
<evidence type="ECO:0000259" key="2">
    <source>
        <dbReference type="Pfam" id="PF02120"/>
    </source>
</evidence>